<dbReference type="Proteomes" id="UP000481947">
    <property type="component" value="Unassembled WGS sequence"/>
</dbReference>
<evidence type="ECO:0000313" key="1">
    <source>
        <dbReference type="EMBL" id="MYZ52130.1"/>
    </source>
</evidence>
<reference evidence="1 2" key="1">
    <citation type="submission" date="2019-09" db="EMBL/GenBank/DDBJ databases">
        <title>Identification of Malikia spinosa a prominent benzene-, toluene-, and ethylbenzene-degrading bacterium: enrichment, isolation and whole genome sequencing.</title>
        <authorList>
            <person name="Tancsics A."/>
            <person name="Revesz F."/>
            <person name="Kriszt B."/>
        </authorList>
    </citation>
    <scope>NUCLEOTIDE SEQUENCE [LARGE SCALE GENOMIC DNA]</scope>
    <source>
        <strain evidence="1 2">AB6</strain>
    </source>
</reference>
<dbReference type="AlphaFoldDB" id="A0A7C9J834"/>
<protein>
    <submittedName>
        <fullName evidence="1">Uncharacterized protein</fullName>
    </submittedName>
</protein>
<organism evidence="1 2">
    <name type="scientific">Malikia spinosa</name>
    <dbReference type="NCBI Taxonomy" id="86180"/>
    <lineage>
        <taxon>Bacteria</taxon>
        <taxon>Pseudomonadati</taxon>
        <taxon>Pseudomonadota</taxon>
        <taxon>Betaproteobacteria</taxon>
        <taxon>Burkholderiales</taxon>
        <taxon>Comamonadaceae</taxon>
        <taxon>Malikia</taxon>
    </lineage>
</organism>
<comment type="caution">
    <text evidence="1">The sequence shown here is derived from an EMBL/GenBank/DDBJ whole genome shotgun (WGS) entry which is preliminary data.</text>
</comment>
<accession>A0A7C9J834</accession>
<evidence type="ECO:0000313" key="2">
    <source>
        <dbReference type="Proteomes" id="UP000481947"/>
    </source>
</evidence>
<gene>
    <name evidence="1" type="ORF">F5985_08265</name>
</gene>
<proteinExistence type="predicted"/>
<dbReference type="EMBL" id="VYSB01000007">
    <property type="protein sequence ID" value="MYZ52130.1"/>
    <property type="molecule type" value="Genomic_DNA"/>
</dbReference>
<name>A0A7C9J834_9BURK</name>
<sequence>MPPMRPAAVAMSAGRSSASASCSTTRCASAERGSVSVQARAACSADSPERACRAIWIARWNSSGRRILRAASSVRLKPAPGWPWVICNSLINSW</sequence>